<reference evidence="4 5" key="1">
    <citation type="submission" date="2014-02" db="EMBL/GenBank/DDBJ databases">
        <title>Draft genome sequence of Lysinibacillus manganicus DSM 26584T.</title>
        <authorList>
            <person name="Zhang F."/>
            <person name="Wang G."/>
            <person name="Zhang L."/>
        </authorList>
    </citation>
    <scope>NUCLEOTIDE SEQUENCE [LARGE SCALE GENOMIC DNA]</scope>
    <source>
        <strain evidence="4 5">DSM 26584</strain>
    </source>
</reference>
<feature type="domain" description="PAS" evidence="1">
    <location>
        <begin position="146"/>
        <end position="216"/>
    </location>
</feature>
<dbReference type="Proteomes" id="UP000030416">
    <property type="component" value="Unassembled WGS sequence"/>
</dbReference>
<dbReference type="InterPro" id="IPR043128">
    <property type="entry name" value="Rev_trsase/Diguanyl_cyclase"/>
</dbReference>
<dbReference type="STRING" id="1384049.CD29_09115"/>
<dbReference type="NCBIfam" id="TIGR00229">
    <property type="entry name" value="sensory_box"/>
    <property type="match status" value="5"/>
</dbReference>
<dbReference type="CDD" id="cd00130">
    <property type="entry name" value="PAS"/>
    <property type="match status" value="4"/>
</dbReference>
<dbReference type="Gene3D" id="3.30.70.270">
    <property type="match status" value="1"/>
</dbReference>
<evidence type="ECO:0000313" key="5">
    <source>
        <dbReference type="Proteomes" id="UP000030416"/>
    </source>
</evidence>
<evidence type="ECO:0000259" key="2">
    <source>
        <dbReference type="PROSITE" id="PS50113"/>
    </source>
</evidence>
<dbReference type="SUPFAM" id="SSF55785">
    <property type="entry name" value="PYP-like sensor domain (PAS domain)"/>
    <property type="match status" value="6"/>
</dbReference>
<dbReference type="PANTHER" id="PTHR44757">
    <property type="entry name" value="DIGUANYLATE CYCLASE DGCP"/>
    <property type="match status" value="1"/>
</dbReference>
<evidence type="ECO:0000259" key="3">
    <source>
        <dbReference type="PROSITE" id="PS50887"/>
    </source>
</evidence>
<feature type="domain" description="PAC" evidence="2">
    <location>
        <begin position="218"/>
        <end position="269"/>
    </location>
</feature>
<dbReference type="PROSITE" id="PS50112">
    <property type="entry name" value="PAS"/>
    <property type="match status" value="3"/>
</dbReference>
<dbReference type="AlphaFoldDB" id="A0A0A3I5R7"/>
<proteinExistence type="predicted"/>
<dbReference type="InterPro" id="IPR052155">
    <property type="entry name" value="Biofilm_reg_signaling"/>
</dbReference>
<dbReference type="PANTHER" id="PTHR44757:SF2">
    <property type="entry name" value="BIOFILM ARCHITECTURE MAINTENANCE PROTEIN MBAA"/>
    <property type="match status" value="1"/>
</dbReference>
<dbReference type="EMBL" id="JPVN01000009">
    <property type="protein sequence ID" value="KGR78830.1"/>
    <property type="molecule type" value="Genomic_DNA"/>
</dbReference>
<dbReference type="OrthoDB" id="9759607at2"/>
<dbReference type="SMART" id="SM00267">
    <property type="entry name" value="GGDEF"/>
    <property type="match status" value="1"/>
</dbReference>
<feature type="domain" description="PAS" evidence="1">
    <location>
        <begin position="270"/>
        <end position="315"/>
    </location>
</feature>
<dbReference type="PROSITE" id="PS50113">
    <property type="entry name" value="PAC"/>
    <property type="match status" value="3"/>
</dbReference>
<feature type="domain" description="PAC" evidence="2">
    <location>
        <begin position="340"/>
        <end position="395"/>
    </location>
</feature>
<dbReference type="Pfam" id="PF13426">
    <property type="entry name" value="PAS_9"/>
    <property type="match status" value="5"/>
</dbReference>
<dbReference type="InterPro" id="IPR000014">
    <property type="entry name" value="PAS"/>
</dbReference>
<evidence type="ECO:0000313" key="4">
    <source>
        <dbReference type="EMBL" id="KGR78830.1"/>
    </source>
</evidence>
<evidence type="ECO:0008006" key="6">
    <source>
        <dbReference type="Google" id="ProtNLM"/>
    </source>
</evidence>
<sequence>MNQHIQTFEDISQFANILKSAFNTVNDIFYIMEFKNNEFYYYFANQAGRGHLDYEKDMAGKTFHEVLPKEKADFLTRQYLKCVRQKKIVTYSDEVIVDQQKYIKESVLTPFTYKDQFFIVSVVRDVSEYTRKIIELNHIKESIETNQERLSSIIHNNDDVILTLDQDGYILDSNSACMNIFGYSQLEIVGLSIAKFFNNDHLDLLFENLKIALQKEQVQFDTYIYNKNGSEVHIQLKLIPLTIKGKVSGVYGIARDITKTKLEIEKLQKSNNQLNSFLNHNADPIYITNLEGKIEFVNDAFVEMFGFHKEDVIQKYNKIIPDWLVEDTKALYQVAKSGKSLKDHHLIRQKENGELLDISVTFSPIYNDSSDEVTGIASIARDITNYKKRELTILQENQDLKLLWKYSTDAIVMFNQLGEIIKVNPMFTNIFLFEEHELNSLSDIYLDFQKNQFQKLIRILQEENDCLQFETKRMKKGGEVVDVLATYRKVENGETFAIATYKDITKEKQIYKELSNSEEKYRKVLDSSPEPLIIHNGETITYLNKAALKLAKAKKVCFIKGKPLLNFVHPSNRENVIERLKRSKESQFVTEPSIEKFVTLDGETIHAEISTAAFQEHGQNYNIVMLRDVTQKLRADNSLKESEERFRIIAENTKSIIKILTPTGKVTYCSPSIEEILGIPVWNEIGKFISSNIHFEDFPLFESSMEECMKSGKTIALELRHIHRDGYAIWLKSHITPILNEQREVEKVILISNDITELKQKESTLTQMAFYDYLTNLPNRRLFYKQLEQAMLTTDKTGKVSALMVVDCDKFKIINDTLGHDVGDEVIKEFANRLKLSLRNKDTISRIGGDEFTVVTPEMNSIEEVSYVAERLLKKMSEPIYIQGHEINLTASIGIAVYTPNSYSMDELFRKADKSLYSSKELGGNIFTLD</sequence>
<dbReference type="RefSeq" id="WP_036185510.1">
    <property type="nucleotide sequence ID" value="NZ_AVDA01000009.1"/>
</dbReference>
<dbReference type="Gene3D" id="3.30.450.20">
    <property type="entry name" value="PAS domain"/>
    <property type="match status" value="6"/>
</dbReference>
<keyword evidence="5" id="KW-1185">Reference proteome</keyword>
<dbReference type="eggNOG" id="COG2199">
    <property type="taxonomic scope" value="Bacteria"/>
</dbReference>
<protein>
    <recommendedName>
        <fullName evidence="6">Diguanylate cyclase</fullName>
    </recommendedName>
</protein>
<dbReference type="InterPro" id="IPR000160">
    <property type="entry name" value="GGDEF_dom"/>
</dbReference>
<feature type="domain" description="PAC" evidence="2">
    <location>
        <begin position="715"/>
        <end position="767"/>
    </location>
</feature>
<dbReference type="InterPro" id="IPR001610">
    <property type="entry name" value="PAC"/>
</dbReference>
<dbReference type="Pfam" id="PF00990">
    <property type="entry name" value="GGDEF"/>
    <property type="match status" value="1"/>
</dbReference>
<feature type="domain" description="PAS" evidence="1">
    <location>
        <begin position="642"/>
        <end position="712"/>
    </location>
</feature>
<dbReference type="SMART" id="SM00086">
    <property type="entry name" value="PAC"/>
    <property type="match status" value="5"/>
</dbReference>
<dbReference type="InterPro" id="IPR029787">
    <property type="entry name" value="Nucleotide_cyclase"/>
</dbReference>
<dbReference type="SUPFAM" id="SSF55073">
    <property type="entry name" value="Nucleotide cyclase"/>
    <property type="match status" value="1"/>
</dbReference>
<feature type="domain" description="GGDEF" evidence="3">
    <location>
        <begin position="799"/>
        <end position="930"/>
    </location>
</feature>
<accession>A0A0A3I5R7</accession>
<gene>
    <name evidence="4" type="ORF">CD29_09115</name>
</gene>
<evidence type="ECO:0000259" key="1">
    <source>
        <dbReference type="PROSITE" id="PS50112"/>
    </source>
</evidence>
<dbReference type="InterPro" id="IPR000700">
    <property type="entry name" value="PAS-assoc_C"/>
</dbReference>
<dbReference type="InterPro" id="IPR035965">
    <property type="entry name" value="PAS-like_dom_sf"/>
</dbReference>
<name>A0A0A3I5R7_9BACL</name>
<dbReference type="PROSITE" id="PS50887">
    <property type="entry name" value="GGDEF"/>
    <property type="match status" value="1"/>
</dbReference>
<dbReference type="CDD" id="cd01949">
    <property type="entry name" value="GGDEF"/>
    <property type="match status" value="1"/>
</dbReference>
<comment type="caution">
    <text evidence="4">The sequence shown here is derived from an EMBL/GenBank/DDBJ whole genome shotgun (WGS) entry which is preliminary data.</text>
</comment>
<organism evidence="4 5">
    <name type="scientific">Ureibacillus manganicus DSM 26584</name>
    <dbReference type="NCBI Taxonomy" id="1384049"/>
    <lineage>
        <taxon>Bacteria</taxon>
        <taxon>Bacillati</taxon>
        <taxon>Bacillota</taxon>
        <taxon>Bacilli</taxon>
        <taxon>Bacillales</taxon>
        <taxon>Caryophanaceae</taxon>
        <taxon>Ureibacillus</taxon>
    </lineage>
</organism>
<dbReference type="SMART" id="SM00091">
    <property type="entry name" value="PAS"/>
    <property type="match status" value="6"/>
</dbReference>
<dbReference type="FunFam" id="3.30.70.270:FF:000001">
    <property type="entry name" value="Diguanylate cyclase domain protein"/>
    <property type="match status" value="1"/>
</dbReference>
<dbReference type="NCBIfam" id="TIGR00254">
    <property type="entry name" value="GGDEF"/>
    <property type="match status" value="1"/>
</dbReference>